<dbReference type="EMBL" id="QGGO01000014">
    <property type="protein sequence ID" value="PWK25178.1"/>
    <property type="molecule type" value="Genomic_DNA"/>
</dbReference>
<dbReference type="OrthoDB" id="192739at2"/>
<accession>A0A316E6B8</accession>
<dbReference type="InterPro" id="IPR051785">
    <property type="entry name" value="MMCE/EMCE_epimerase"/>
</dbReference>
<dbReference type="PANTHER" id="PTHR43048">
    <property type="entry name" value="METHYLMALONYL-COA EPIMERASE"/>
    <property type="match status" value="1"/>
</dbReference>
<comment type="caution">
    <text evidence="4">The sequence shown here is derived from an EMBL/GenBank/DDBJ whole genome shotgun (WGS) entry which is preliminary data.</text>
</comment>
<evidence type="ECO:0000313" key="4">
    <source>
        <dbReference type="EMBL" id="PWK25178.1"/>
    </source>
</evidence>
<gene>
    <name evidence="4" type="ORF">LV89_02804</name>
</gene>
<keyword evidence="4" id="KW-0223">Dioxygenase</keyword>
<dbReference type="Pfam" id="PF00903">
    <property type="entry name" value="Glyoxalase"/>
    <property type="match status" value="1"/>
</dbReference>
<dbReference type="AlphaFoldDB" id="A0A316E6B8"/>
<dbReference type="SUPFAM" id="SSF54593">
    <property type="entry name" value="Glyoxalase/Bleomycin resistance protein/Dihydroxybiphenyl dioxygenase"/>
    <property type="match status" value="2"/>
</dbReference>
<protein>
    <submittedName>
        <fullName evidence="4">Glyoxalase/bleomycin resistance protein/dioxygenase superfamily protein</fullName>
    </submittedName>
</protein>
<dbReference type="GO" id="GO:0051213">
    <property type="term" value="F:dioxygenase activity"/>
    <property type="evidence" value="ECO:0007669"/>
    <property type="project" value="UniProtKB-KW"/>
</dbReference>
<organism evidence="4 5">
    <name type="scientific">Arcicella aurantiaca</name>
    <dbReference type="NCBI Taxonomy" id="591202"/>
    <lineage>
        <taxon>Bacteria</taxon>
        <taxon>Pseudomonadati</taxon>
        <taxon>Bacteroidota</taxon>
        <taxon>Cytophagia</taxon>
        <taxon>Cytophagales</taxon>
        <taxon>Flectobacillaceae</taxon>
        <taxon>Arcicella</taxon>
    </lineage>
</organism>
<dbReference type="RefSeq" id="WP_109743523.1">
    <property type="nucleotide sequence ID" value="NZ_QGGO01000014.1"/>
</dbReference>
<dbReference type="PROSITE" id="PS51819">
    <property type="entry name" value="VOC"/>
    <property type="match status" value="1"/>
</dbReference>
<sequence length="309" mass="35299">MKIFKLNLILLVFLAFPNFAQKPIMLDNIHYTVRDSASKKMATDFFKVFFNAKQISEETENPLTFMDILTLNSHETTINISFIDSSKIETEMKPQNFSPIYGVHWLAINTKSIRKSVKALLKRGYNFAAEDFTLPNEPDVNAVAMYGFDNNIIVLVERPHLKVKTSFSIDHIQLIVKNLENNVKFYQDVLGAEVVDKKDRSTVLKIGNQKIVLSEPEALGLVREQVLERDTTKFTSHIDYLGFLYDEVEPAFYAAKANNYTILSEPKALIFNEKLTPYTICTVLSPDNLEIDLIQEEGRTAGRTFVKVK</sequence>
<dbReference type="Gene3D" id="3.10.180.10">
    <property type="entry name" value="2,3-Dihydroxybiphenyl 1,2-Dioxygenase, domain 1"/>
    <property type="match status" value="1"/>
</dbReference>
<feature type="signal peptide" evidence="2">
    <location>
        <begin position="1"/>
        <end position="20"/>
    </location>
</feature>
<dbReference type="Proteomes" id="UP000245489">
    <property type="component" value="Unassembled WGS sequence"/>
</dbReference>
<evidence type="ECO:0000256" key="1">
    <source>
        <dbReference type="ARBA" id="ARBA00022723"/>
    </source>
</evidence>
<feature type="domain" description="VOC" evidence="3">
    <location>
        <begin position="168"/>
        <end position="296"/>
    </location>
</feature>
<keyword evidence="2" id="KW-0732">Signal</keyword>
<name>A0A316E6B8_9BACT</name>
<dbReference type="GO" id="GO:0046872">
    <property type="term" value="F:metal ion binding"/>
    <property type="evidence" value="ECO:0007669"/>
    <property type="project" value="UniProtKB-KW"/>
</dbReference>
<reference evidence="4 5" key="1">
    <citation type="submission" date="2018-05" db="EMBL/GenBank/DDBJ databases">
        <title>Genomic Encyclopedia of Archaeal and Bacterial Type Strains, Phase II (KMG-II): from individual species to whole genera.</title>
        <authorList>
            <person name="Goeker M."/>
        </authorList>
    </citation>
    <scope>NUCLEOTIDE SEQUENCE [LARGE SCALE GENOMIC DNA]</scope>
    <source>
        <strain evidence="4 5">DSM 22214</strain>
    </source>
</reference>
<dbReference type="InterPro" id="IPR029068">
    <property type="entry name" value="Glyas_Bleomycin-R_OHBP_Dase"/>
</dbReference>
<evidence type="ECO:0000259" key="3">
    <source>
        <dbReference type="PROSITE" id="PS51819"/>
    </source>
</evidence>
<proteinExistence type="predicted"/>
<feature type="chain" id="PRO_5016292508" evidence="2">
    <location>
        <begin position="21"/>
        <end position="309"/>
    </location>
</feature>
<dbReference type="InterPro" id="IPR004360">
    <property type="entry name" value="Glyas_Fos-R_dOase_dom"/>
</dbReference>
<keyword evidence="5" id="KW-1185">Reference proteome</keyword>
<evidence type="ECO:0000313" key="5">
    <source>
        <dbReference type="Proteomes" id="UP000245489"/>
    </source>
</evidence>
<evidence type="ECO:0000256" key="2">
    <source>
        <dbReference type="SAM" id="SignalP"/>
    </source>
</evidence>
<keyword evidence="4" id="KW-0560">Oxidoreductase</keyword>
<dbReference type="InterPro" id="IPR037523">
    <property type="entry name" value="VOC_core"/>
</dbReference>
<dbReference type="PANTHER" id="PTHR43048:SF4">
    <property type="entry name" value="RING-CLEAVING DIOXYGENASE-RELATED"/>
    <property type="match status" value="1"/>
</dbReference>
<dbReference type="GO" id="GO:0046491">
    <property type="term" value="P:L-methylmalonyl-CoA metabolic process"/>
    <property type="evidence" value="ECO:0007669"/>
    <property type="project" value="TreeGrafter"/>
</dbReference>
<keyword evidence="1" id="KW-0479">Metal-binding</keyword>
<dbReference type="GO" id="GO:0004493">
    <property type="term" value="F:methylmalonyl-CoA epimerase activity"/>
    <property type="evidence" value="ECO:0007669"/>
    <property type="project" value="TreeGrafter"/>
</dbReference>